<dbReference type="RefSeq" id="WP_157839408.1">
    <property type="nucleotide sequence ID" value="NZ_AJQI01000258.1"/>
</dbReference>
<evidence type="ECO:0000313" key="5">
    <source>
        <dbReference type="EMBL" id="BCE63559.1"/>
    </source>
</evidence>
<dbReference type="AlphaFoldDB" id="A0A810CQX2"/>
<gene>
    <name evidence="6" type="ORF">XF10B_23890</name>
    <name evidence="2" type="ORF">XF1B_24940</name>
    <name evidence="3" type="ORF">XF4B_24150</name>
    <name evidence="4" type="ORF">XF5B_23390</name>
    <name evidence="5" type="ORF">XF6B_23580</name>
</gene>
<dbReference type="EMBL" id="AP023091">
    <property type="protein sequence ID" value="BCE19813.1"/>
    <property type="molecule type" value="Genomic_DNA"/>
</dbReference>
<evidence type="ECO:0000256" key="1">
    <source>
        <dbReference type="SAM" id="MobiDB-lite"/>
    </source>
</evidence>
<reference evidence="6" key="2">
    <citation type="submission" date="2020-05" db="EMBL/GenBank/DDBJ databases">
        <title>Complete genome sequence of Bradyrhizobium diazoefficiens XF10 isolated from soybean nodule.</title>
        <authorList>
            <person name="Noda R."/>
            <person name="Kakizaki K."/>
            <person name="Minamisawa K."/>
        </authorList>
    </citation>
    <scope>NUCLEOTIDE SEQUENCE</scope>
    <source>
        <strain evidence="6">XF10</strain>
    </source>
</reference>
<evidence type="ECO:0000313" key="3">
    <source>
        <dbReference type="EMBL" id="BCE46066.1"/>
    </source>
</evidence>
<evidence type="ECO:0000313" key="6">
    <source>
        <dbReference type="EMBL" id="BCE89591.1"/>
    </source>
</evidence>
<protein>
    <submittedName>
        <fullName evidence="6">Uncharacterized protein</fullName>
    </submittedName>
</protein>
<evidence type="ECO:0000313" key="2">
    <source>
        <dbReference type="EMBL" id="BCE19813.1"/>
    </source>
</evidence>
<reference evidence="4" key="4">
    <citation type="submission" date="2020-05" db="EMBL/GenBank/DDBJ databases">
        <title>Complete genome sequence of Bradyrhizobium diazoefficiens XF5 isolated from soybean nodule.</title>
        <authorList>
            <person name="Noda R."/>
            <person name="Kakizaki K."/>
            <person name="Minamisawa K."/>
        </authorList>
    </citation>
    <scope>NUCLEOTIDE SEQUENCE</scope>
    <source>
        <strain evidence="4">XF5</strain>
    </source>
</reference>
<reference evidence="5" key="5">
    <citation type="submission" date="2020-05" db="EMBL/GenBank/DDBJ databases">
        <title>Complete genome sequence of Bradyrhizobium diazoefficiens XF6 isolated from soybean nodule.</title>
        <authorList>
            <person name="Noda R."/>
            <person name="Kakizaki K."/>
            <person name="Minamisawa K."/>
        </authorList>
    </citation>
    <scope>NUCLEOTIDE SEQUENCE</scope>
    <source>
        <strain evidence="5">XF6</strain>
    </source>
</reference>
<feature type="compositionally biased region" description="Basic and acidic residues" evidence="1">
    <location>
        <begin position="1"/>
        <end position="12"/>
    </location>
</feature>
<dbReference type="EMBL" id="AP023095">
    <property type="protein sequence ID" value="BCE54827.1"/>
    <property type="molecule type" value="Genomic_DNA"/>
</dbReference>
<reference evidence="3" key="3">
    <citation type="submission" date="2020-05" db="EMBL/GenBank/DDBJ databases">
        <title>Complete genome sequence of Bradyrhizobium diazoefficiens XF4 isolated from soybean nodule.</title>
        <authorList>
            <person name="Noda R."/>
            <person name="Kakizaki K."/>
            <person name="Minamisawa K."/>
        </authorList>
    </citation>
    <scope>NUCLEOTIDE SEQUENCE</scope>
    <source>
        <strain evidence="3">XF4</strain>
    </source>
</reference>
<reference evidence="2" key="1">
    <citation type="submission" date="2020-05" db="EMBL/GenBank/DDBJ databases">
        <title>Complete genome sequence of Bradyrhizobium diazoefficiens XF1 isolated from soybean nodule.</title>
        <authorList>
            <person name="Noda R."/>
            <person name="Kakizaki K."/>
            <person name="Minamisawa K."/>
        </authorList>
    </citation>
    <scope>NUCLEOTIDE SEQUENCE</scope>
    <source>
        <strain evidence="2">XF1</strain>
    </source>
</reference>
<sequence length="275" mass="29347">MRDPGDTEDPRSSPRNVRRGGEPRAKRQTRERSPGIVVRLAPKRLVDLHAKPGTVLLDRVFNHRLRRFEDPEDGAEIGFDMELKEASSPAGSEPVAALVAATFDAATTPALRRRLRHGQALCVVVQVPTPAWAEPVSTHYRAAFGERWIQRVNYGAGQTEFQDRSGSNAVSLALSAGQSVVGISADANLLPRTLVGAADLVLALAPPNAAVVKAAIARVAGWAPVTLEDSTVAGLDLDDIVAALRPGTGSQRIVQRLASAAAALRASRNLKQEDK</sequence>
<dbReference type="EMBL" id="AP023099">
    <property type="protein sequence ID" value="BCE89591.1"/>
    <property type="molecule type" value="Genomic_DNA"/>
</dbReference>
<dbReference type="EMBL" id="AP023094">
    <property type="protein sequence ID" value="BCE46066.1"/>
    <property type="molecule type" value="Genomic_DNA"/>
</dbReference>
<dbReference type="EMBL" id="AP023096">
    <property type="protein sequence ID" value="BCE63559.1"/>
    <property type="molecule type" value="Genomic_DNA"/>
</dbReference>
<name>A0A810CQX2_9BRAD</name>
<organism evidence="6">
    <name type="scientific">Bradyrhizobium diazoefficiens</name>
    <dbReference type="NCBI Taxonomy" id="1355477"/>
    <lineage>
        <taxon>Bacteria</taxon>
        <taxon>Pseudomonadati</taxon>
        <taxon>Pseudomonadota</taxon>
        <taxon>Alphaproteobacteria</taxon>
        <taxon>Hyphomicrobiales</taxon>
        <taxon>Nitrobacteraceae</taxon>
        <taxon>Bradyrhizobium</taxon>
    </lineage>
</organism>
<feature type="region of interest" description="Disordered" evidence="1">
    <location>
        <begin position="1"/>
        <end position="35"/>
    </location>
</feature>
<feature type="compositionally biased region" description="Basic and acidic residues" evidence="1">
    <location>
        <begin position="19"/>
        <end position="33"/>
    </location>
</feature>
<proteinExistence type="predicted"/>
<accession>A0A810CQX2</accession>
<evidence type="ECO:0000313" key="4">
    <source>
        <dbReference type="EMBL" id="BCE54827.1"/>
    </source>
</evidence>